<proteinExistence type="predicted"/>
<organism evidence="2 3">
    <name type="scientific">Dillenia turbinata</name>
    <dbReference type="NCBI Taxonomy" id="194707"/>
    <lineage>
        <taxon>Eukaryota</taxon>
        <taxon>Viridiplantae</taxon>
        <taxon>Streptophyta</taxon>
        <taxon>Embryophyta</taxon>
        <taxon>Tracheophyta</taxon>
        <taxon>Spermatophyta</taxon>
        <taxon>Magnoliopsida</taxon>
        <taxon>eudicotyledons</taxon>
        <taxon>Gunneridae</taxon>
        <taxon>Pentapetalae</taxon>
        <taxon>Dilleniales</taxon>
        <taxon>Dilleniaceae</taxon>
        <taxon>Dillenia</taxon>
    </lineage>
</organism>
<keyword evidence="1" id="KW-0175">Coiled coil</keyword>
<dbReference type="GO" id="GO:0048364">
    <property type="term" value="P:root development"/>
    <property type="evidence" value="ECO:0007669"/>
    <property type="project" value="InterPro"/>
</dbReference>
<feature type="coiled-coil region" evidence="1">
    <location>
        <begin position="267"/>
        <end position="301"/>
    </location>
</feature>
<dbReference type="PANTHER" id="PTHR33070">
    <property type="entry name" value="OS06G0725500 PROTEIN"/>
    <property type="match status" value="1"/>
</dbReference>
<dbReference type="EMBL" id="JBAMMX010000017">
    <property type="protein sequence ID" value="KAK6924556.1"/>
    <property type="molecule type" value="Genomic_DNA"/>
</dbReference>
<name>A0AAN8Z4K9_9MAGN</name>
<evidence type="ECO:0000313" key="3">
    <source>
        <dbReference type="Proteomes" id="UP001370490"/>
    </source>
</evidence>
<reference evidence="2 3" key="1">
    <citation type="submission" date="2023-12" db="EMBL/GenBank/DDBJ databases">
        <title>A high-quality genome assembly for Dillenia turbinata (Dilleniales).</title>
        <authorList>
            <person name="Chanderbali A."/>
        </authorList>
    </citation>
    <scope>NUCLEOTIDE SEQUENCE [LARGE SCALE GENOMIC DNA]</scope>
    <source>
        <strain evidence="2">LSX21</strain>
        <tissue evidence="2">Leaf</tissue>
    </source>
</reference>
<sequence length="316" mass="35456">MSLSAMKKATIAGFSPKRNTRHHVRSISLPKRLHPSTVKIEQVLNKLKSLKASTTLLPAEKVLSSIHGLEELYVNIEELLNLRLTQQAISGHEHDKWVNELLDDSISHLDTCSRIRDVIFLMKGDVGKLQSVLRRTRVGGDLGIEKSVNAYVSSTKKVKKDLTKCLAELKQSENKNWGDSLLELDNHLLAVVRVLRESGFVTISVLKSLLIWLSMPASNQRPSKWILVAKLVQKGVVACEDTQDNVKEFEGLDFVLANILGSQCSSKDLKLEMINCAQKRLETLEARFQGLEDGLEGLLRHLMCARVFFLNILSLK</sequence>
<dbReference type="Proteomes" id="UP001370490">
    <property type="component" value="Unassembled WGS sequence"/>
</dbReference>
<dbReference type="InterPro" id="IPR004320">
    <property type="entry name" value="BPS1_pln"/>
</dbReference>
<gene>
    <name evidence="2" type="ORF">RJ641_010756</name>
</gene>
<evidence type="ECO:0000256" key="1">
    <source>
        <dbReference type="SAM" id="Coils"/>
    </source>
</evidence>
<comment type="caution">
    <text evidence="2">The sequence shown here is derived from an EMBL/GenBank/DDBJ whole genome shotgun (WGS) entry which is preliminary data.</text>
</comment>
<dbReference type="PANTHER" id="PTHR33070:SF116">
    <property type="entry name" value="DUF241 DOMAIN PROTEIN"/>
    <property type="match status" value="1"/>
</dbReference>
<dbReference type="AlphaFoldDB" id="A0AAN8Z4K9"/>
<dbReference type="Pfam" id="PF03087">
    <property type="entry name" value="BPS1"/>
    <property type="match status" value="1"/>
</dbReference>
<dbReference type="GO" id="GO:0048367">
    <property type="term" value="P:shoot system development"/>
    <property type="evidence" value="ECO:0007669"/>
    <property type="project" value="InterPro"/>
</dbReference>
<protein>
    <submittedName>
        <fullName evidence="2">Protein BPS1, chloroplastic</fullName>
    </submittedName>
</protein>
<accession>A0AAN8Z4K9</accession>
<keyword evidence="3" id="KW-1185">Reference proteome</keyword>
<evidence type="ECO:0000313" key="2">
    <source>
        <dbReference type="EMBL" id="KAK6924556.1"/>
    </source>
</evidence>